<evidence type="ECO:0000313" key="15">
    <source>
        <dbReference type="Proteomes" id="UP001629392"/>
    </source>
</evidence>
<dbReference type="Pfam" id="PF03958">
    <property type="entry name" value="Secretin_N"/>
    <property type="match status" value="2"/>
</dbReference>
<dbReference type="PROSITE" id="PS00875">
    <property type="entry name" value="T2SP_D"/>
    <property type="match status" value="1"/>
</dbReference>
<keyword evidence="3 9" id="KW-0813">Transport</keyword>
<evidence type="ECO:0000256" key="6">
    <source>
        <dbReference type="ARBA" id="ARBA00023010"/>
    </source>
</evidence>
<dbReference type="RefSeq" id="WP_408153639.1">
    <property type="nucleotide sequence ID" value="NZ_JAQQCL010000010.1"/>
</dbReference>
<dbReference type="PANTHER" id="PTHR30332:SF5">
    <property type="entry name" value="SPI-1 TYPE 3 SECRETION SYSTEM SECRETIN"/>
    <property type="match status" value="1"/>
</dbReference>
<accession>A0ABW9EF43</accession>
<protein>
    <recommendedName>
        <fullName evidence="9">Type 3 secretion system secretin</fullName>
        <shortName evidence="9">T3SS secretin</shortName>
    </recommendedName>
</protein>
<dbReference type="EMBL" id="JAQQCL010000010">
    <property type="protein sequence ID" value="MFM0717798.1"/>
    <property type="molecule type" value="Genomic_DNA"/>
</dbReference>
<dbReference type="Pfam" id="PF00263">
    <property type="entry name" value="Secretin"/>
    <property type="match status" value="1"/>
</dbReference>
<feature type="domain" description="Type II/III secretion system secretin-like" evidence="12">
    <location>
        <begin position="406"/>
        <end position="562"/>
    </location>
</feature>
<keyword evidence="6 9" id="KW-0811">Translocation</keyword>
<feature type="compositionally biased region" description="Gly residues" evidence="11">
    <location>
        <begin position="263"/>
        <end position="277"/>
    </location>
</feature>
<feature type="domain" description="NolW-like" evidence="13">
    <location>
        <begin position="106"/>
        <end position="162"/>
    </location>
</feature>
<evidence type="ECO:0000259" key="13">
    <source>
        <dbReference type="Pfam" id="PF03958"/>
    </source>
</evidence>
<dbReference type="HAMAP" id="MF_02219">
    <property type="entry name" value="Type_III_secretin"/>
    <property type="match status" value="1"/>
</dbReference>
<dbReference type="InterPro" id="IPR038591">
    <property type="entry name" value="NolW-like_sf"/>
</dbReference>
<sequence precursor="true">MRCTLLLMFALCLLVPLSRAHAAELQWRNRSFEIVANGRPLADFLRELAASQGTTAVIDGKVEGSISGRFNDTPARTLNSVCATYGLTWYYDGSFLYIERASDAQTQVLPIPRGSASNLAAAMQSMQITDRRFPLQISDRDSTVYVSGPRRYVELVRQAIDSVGNGASSTDHAEIRAYRLKYNWAADFVINRSGKEVTIPGVATILRKLYRRGASNNAPSAGAMRLGGPTRQVKLSSGDTINVPRIEIPLAGMNGGNAGGYMDGYGQGQGQSQGPGGDLNASGGADQLPQIEADPAINAVLIRDTPDHMGRYAPLIQQLDVKPRIVEINLTIMDISLQSLDQLGVDWRLHTSHGDFQFGNGANPPLTFAAGTTEAGQTGTTTPVGLALTASIGGSLRDYLLARINALARTGDAKLYSKPKVLTLDNTEAVLENLTEFYVQVQGFQDSSLYGITTGQSVKVTPLIVEDGTQRVMMSLDIQDGEVTNQQVSNVPVILQRNIVTKAMIDEGKSLLIAGFNSDEQSFDKTGIPLLSDIPWIGHLFKYTNKNGQHMERFYMITPRVVTPAAEYAATGAPENYTSDLMQNVVVPPSNDSLTARAQTIAPPPAPASSAAANGAGANAASEAATPVTTAPVMTPQVTPTPMPPQAAPPAAPGAGDSNGQQHP</sequence>
<evidence type="ECO:0000256" key="1">
    <source>
        <dbReference type="ARBA" id="ARBA00004442"/>
    </source>
</evidence>
<comment type="caution">
    <text evidence="14">The sequence shown here is derived from an EMBL/GenBank/DDBJ whole genome shotgun (WGS) entry which is preliminary data.</text>
</comment>
<dbReference type="PANTHER" id="PTHR30332">
    <property type="entry name" value="PROBABLE GENERAL SECRETION PATHWAY PROTEIN D"/>
    <property type="match status" value="1"/>
</dbReference>
<keyword evidence="8 9" id="KW-0998">Cell outer membrane</keyword>
<evidence type="ECO:0000256" key="8">
    <source>
        <dbReference type="ARBA" id="ARBA00023237"/>
    </source>
</evidence>
<feature type="compositionally biased region" description="Low complexity" evidence="11">
    <location>
        <begin position="608"/>
        <end position="638"/>
    </location>
</feature>
<feature type="compositionally biased region" description="Pro residues" evidence="11">
    <location>
        <begin position="639"/>
        <end position="652"/>
    </location>
</feature>
<dbReference type="InterPro" id="IPR003522">
    <property type="entry name" value="T3SS_OM_pore_YscC"/>
</dbReference>
<comment type="function">
    <text evidence="9">Component of the type III secretion system (T3SS), also called injectisome, which is used to inject bacterial effector proteins into eukaryotic host cells. Forms a ring-shaped multimeric structure with an apparent central pore in the outer membrane.</text>
</comment>
<evidence type="ECO:0000256" key="4">
    <source>
        <dbReference type="ARBA" id="ARBA00022729"/>
    </source>
</evidence>
<dbReference type="PRINTS" id="PR01337">
    <property type="entry name" value="TYPE3OMGPROT"/>
</dbReference>
<comment type="similarity">
    <text evidence="2 9">Belongs to the bacterial secretin family. T3SS SctC subfamily.</text>
</comment>
<dbReference type="InterPro" id="IPR050810">
    <property type="entry name" value="Bact_Secretion_Sys_Channel"/>
</dbReference>
<evidence type="ECO:0000256" key="10">
    <source>
        <dbReference type="RuleBase" id="RU004004"/>
    </source>
</evidence>
<evidence type="ECO:0000256" key="11">
    <source>
        <dbReference type="SAM" id="MobiDB-lite"/>
    </source>
</evidence>
<feature type="chain" id="PRO_5044919028" description="Type 3 secretion system secretin" evidence="9">
    <location>
        <begin position="23"/>
        <end position="664"/>
    </location>
</feature>
<keyword evidence="15" id="KW-1185">Reference proteome</keyword>
<keyword evidence="5 9" id="KW-0653">Protein transport</keyword>
<evidence type="ECO:0000259" key="12">
    <source>
        <dbReference type="Pfam" id="PF00263"/>
    </source>
</evidence>
<dbReference type="InterPro" id="IPR004845">
    <property type="entry name" value="T2SS_GspD_CS"/>
</dbReference>
<keyword evidence="7 9" id="KW-0472">Membrane</keyword>
<name>A0ABW9EF43_9BURK</name>
<evidence type="ECO:0000256" key="7">
    <source>
        <dbReference type="ARBA" id="ARBA00023136"/>
    </source>
</evidence>
<comment type="subcellular location">
    <subcellularLocation>
        <location evidence="1 9 10">Cell outer membrane</location>
    </subcellularLocation>
</comment>
<dbReference type="Gene3D" id="3.30.1370.120">
    <property type="match status" value="2"/>
</dbReference>
<organism evidence="14 15">
    <name type="scientific">Paraburkholderia strydomiana</name>
    <dbReference type="NCBI Taxonomy" id="1245417"/>
    <lineage>
        <taxon>Bacteria</taxon>
        <taxon>Pseudomonadati</taxon>
        <taxon>Pseudomonadota</taxon>
        <taxon>Betaproteobacteria</taxon>
        <taxon>Burkholderiales</taxon>
        <taxon>Burkholderiaceae</taxon>
        <taxon>Paraburkholderia</taxon>
    </lineage>
</organism>
<evidence type="ECO:0000256" key="5">
    <source>
        <dbReference type="ARBA" id="ARBA00022927"/>
    </source>
</evidence>
<dbReference type="Gene3D" id="3.55.50.30">
    <property type="match status" value="1"/>
</dbReference>
<evidence type="ECO:0000256" key="3">
    <source>
        <dbReference type="ARBA" id="ARBA00022448"/>
    </source>
</evidence>
<feature type="region of interest" description="Disordered" evidence="11">
    <location>
        <begin position="263"/>
        <end position="283"/>
    </location>
</feature>
<feature type="region of interest" description="Disordered" evidence="11">
    <location>
        <begin position="596"/>
        <end position="664"/>
    </location>
</feature>
<dbReference type="InterPro" id="IPR004846">
    <property type="entry name" value="T2SS/T3SS_dom"/>
</dbReference>
<reference evidence="14 15" key="1">
    <citation type="journal article" date="2024" name="Chem. Sci.">
        <title>Discovery of megapolipeptins by genome mining of a Burkholderiales bacteria collection.</title>
        <authorList>
            <person name="Paulo B.S."/>
            <person name="Recchia M.J.J."/>
            <person name="Lee S."/>
            <person name="Fergusson C.H."/>
            <person name="Romanowski S.B."/>
            <person name="Hernandez A."/>
            <person name="Krull N."/>
            <person name="Liu D.Y."/>
            <person name="Cavanagh H."/>
            <person name="Bos A."/>
            <person name="Gray C.A."/>
            <person name="Murphy B.T."/>
            <person name="Linington R.G."/>
            <person name="Eustaquio A.S."/>
        </authorList>
    </citation>
    <scope>NUCLEOTIDE SEQUENCE [LARGE SCALE GENOMIC DNA]</scope>
    <source>
        <strain evidence="14 15">RL17-350-BIC-E</strain>
    </source>
</reference>
<comment type="subunit">
    <text evidence="9">The core secretion machinery of the T3SS is composed of approximately 20 different proteins, including cytoplasmic components, a base, an export apparatus and a needle. This subunit is part of the base, which anchors the injectisome in the bacterial cell envelope. Forms a stable homooligomeric complex.</text>
</comment>
<keyword evidence="4 9" id="KW-0732">Signal</keyword>
<feature type="domain" description="NolW-like" evidence="13">
    <location>
        <begin position="176"/>
        <end position="324"/>
    </location>
</feature>
<gene>
    <name evidence="9 14" type="primary">sctC</name>
    <name evidence="14" type="ORF">PQQ73_15815</name>
</gene>
<dbReference type="NCBIfam" id="TIGR02516">
    <property type="entry name" value="type_III_yscC"/>
    <property type="match status" value="1"/>
</dbReference>
<evidence type="ECO:0000256" key="9">
    <source>
        <dbReference type="HAMAP-Rule" id="MF_02219"/>
    </source>
</evidence>
<evidence type="ECO:0000313" key="14">
    <source>
        <dbReference type="EMBL" id="MFM0717798.1"/>
    </source>
</evidence>
<feature type="signal peptide" evidence="9">
    <location>
        <begin position="1"/>
        <end position="22"/>
    </location>
</feature>
<dbReference type="Proteomes" id="UP001629392">
    <property type="component" value="Unassembled WGS sequence"/>
</dbReference>
<evidence type="ECO:0000256" key="2">
    <source>
        <dbReference type="ARBA" id="ARBA00007032"/>
    </source>
</evidence>
<proteinExistence type="inferred from homology"/>
<dbReference type="InterPro" id="IPR005644">
    <property type="entry name" value="NolW-like"/>
</dbReference>